<feature type="region of interest" description="Disordered" evidence="1">
    <location>
        <begin position="1"/>
        <end position="30"/>
    </location>
</feature>
<sequence length="160" mass="18414">MTSNVQEREFGWTESSESDQSEEEYDGDLDMDASSNDDLNLHAPLARHGPVIRANPQDVSHQHAAWRIRGNVTIVRRASYYFILHFDVLDDLIYICKEGPWVVEGALLILESWRANLVLNGLQLNYVALWIQLHGLLLEYQYPDLAIQMGHMLGTYERID</sequence>
<dbReference type="AlphaFoldDB" id="A0A2N9J303"/>
<accession>A0A2N9J303</accession>
<name>A0A2N9J303_FAGSY</name>
<proteinExistence type="predicted"/>
<protein>
    <submittedName>
        <fullName evidence="2">Uncharacterized protein</fullName>
    </submittedName>
</protein>
<feature type="compositionally biased region" description="Basic and acidic residues" evidence="1">
    <location>
        <begin position="1"/>
        <end position="11"/>
    </location>
</feature>
<dbReference type="EMBL" id="OIVN01006334">
    <property type="protein sequence ID" value="SPD30819.1"/>
    <property type="molecule type" value="Genomic_DNA"/>
</dbReference>
<reference evidence="2" key="1">
    <citation type="submission" date="2018-02" db="EMBL/GenBank/DDBJ databases">
        <authorList>
            <person name="Cohen D.B."/>
            <person name="Kent A.D."/>
        </authorList>
    </citation>
    <scope>NUCLEOTIDE SEQUENCE</scope>
</reference>
<feature type="compositionally biased region" description="Acidic residues" evidence="1">
    <location>
        <begin position="16"/>
        <end position="30"/>
    </location>
</feature>
<gene>
    <name evidence="2" type="ORF">FSB_LOCUS58701</name>
</gene>
<organism evidence="2">
    <name type="scientific">Fagus sylvatica</name>
    <name type="common">Beechnut</name>
    <dbReference type="NCBI Taxonomy" id="28930"/>
    <lineage>
        <taxon>Eukaryota</taxon>
        <taxon>Viridiplantae</taxon>
        <taxon>Streptophyta</taxon>
        <taxon>Embryophyta</taxon>
        <taxon>Tracheophyta</taxon>
        <taxon>Spermatophyta</taxon>
        <taxon>Magnoliopsida</taxon>
        <taxon>eudicotyledons</taxon>
        <taxon>Gunneridae</taxon>
        <taxon>Pentapetalae</taxon>
        <taxon>rosids</taxon>
        <taxon>fabids</taxon>
        <taxon>Fagales</taxon>
        <taxon>Fagaceae</taxon>
        <taxon>Fagus</taxon>
    </lineage>
</organism>
<evidence type="ECO:0000256" key="1">
    <source>
        <dbReference type="SAM" id="MobiDB-lite"/>
    </source>
</evidence>
<evidence type="ECO:0000313" key="2">
    <source>
        <dbReference type="EMBL" id="SPD30819.1"/>
    </source>
</evidence>